<organism evidence="2 3">
    <name type="scientific">Mycolicibacterium chlorophenolicum</name>
    <dbReference type="NCBI Taxonomy" id="37916"/>
    <lineage>
        <taxon>Bacteria</taxon>
        <taxon>Bacillati</taxon>
        <taxon>Actinomycetota</taxon>
        <taxon>Actinomycetes</taxon>
        <taxon>Mycobacteriales</taxon>
        <taxon>Mycobacteriaceae</taxon>
        <taxon>Mycolicibacterium</taxon>
    </lineage>
</organism>
<gene>
    <name evidence="2" type="ORF">MCHLDSM_01766</name>
</gene>
<dbReference type="CDD" id="cd00093">
    <property type="entry name" value="HTH_XRE"/>
    <property type="match status" value="1"/>
</dbReference>
<reference evidence="2 3" key="1">
    <citation type="journal article" date="2015" name="Genome Biol. Evol.">
        <title>Characterization of Three Mycobacterium spp. with Potential Use in Bioremediation by Genome Sequencing and Comparative Genomics.</title>
        <authorList>
            <person name="Das S."/>
            <person name="Pettersson B.M."/>
            <person name="Behra P.R."/>
            <person name="Ramesh M."/>
            <person name="Dasgupta S."/>
            <person name="Bhattacharya A."/>
            <person name="Kirsebom L.A."/>
        </authorList>
    </citation>
    <scope>NUCLEOTIDE SEQUENCE [LARGE SCALE GENOMIC DNA]</scope>
    <source>
        <strain evidence="2 3">DSM 43826</strain>
    </source>
</reference>
<evidence type="ECO:0000259" key="1">
    <source>
        <dbReference type="PROSITE" id="PS50943"/>
    </source>
</evidence>
<proteinExistence type="predicted"/>
<dbReference type="Pfam" id="PF01381">
    <property type="entry name" value="HTH_3"/>
    <property type="match status" value="1"/>
</dbReference>
<name>A0A0J6WDQ3_9MYCO</name>
<keyword evidence="3" id="KW-1185">Reference proteome</keyword>
<sequence length="156" mass="16592">MAEMLDMHPTVLAKIEKGARSVRIVEAAVIADLLGVSLDSLLGRRSGVANEVADIVANLKTTAGKAVMDIAGLHNAIQGWFTDLGDLDFAERPELERAGGSALKALVDAQDALYGIAAAPAPQRVAMKRLNEAVERRATEMLIGMLKEIKESEAQS</sequence>
<protein>
    <recommendedName>
        <fullName evidence="1">HTH cro/C1-type domain-containing protein</fullName>
    </recommendedName>
</protein>
<dbReference type="Gene3D" id="1.10.260.40">
    <property type="entry name" value="lambda repressor-like DNA-binding domains"/>
    <property type="match status" value="1"/>
</dbReference>
<dbReference type="PATRIC" id="fig|37916.4.peg.1676"/>
<accession>A0A0J6WDQ3</accession>
<feature type="domain" description="HTH cro/C1-type" evidence="1">
    <location>
        <begin position="1"/>
        <end position="41"/>
    </location>
</feature>
<dbReference type="AlphaFoldDB" id="A0A0J6WDQ3"/>
<evidence type="ECO:0000313" key="3">
    <source>
        <dbReference type="Proteomes" id="UP000036513"/>
    </source>
</evidence>
<dbReference type="Proteomes" id="UP000036513">
    <property type="component" value="Unassembled WGS sequence"/>
</dbReference>
<dbReference type="EMBL" id="JYNL01000017">
    <property type="protein sequence ID" value="KMO79882.1"/>
    <property type="molecule type" value="Genomic_DNA"/>
</dbReference>
<dbReference type="GO" id="GO:0003677">
    <property type="term" value="F:DNA binding"/>
    <property type="evidence" value="ECO:0007669"/>
    <property type="project" value="InterPro"/>
</dbReference>
<comment type="caution">
    <text evidence="2">The sequence shown here is derived from an EMBL/GenBank/DDBJ whole genome shotgun (WGS) entry which is preliminary data.</text>
</comment>
<dbReference type="SUPFAM" id="SSF47413">
    <property type="entry name" value="lambda repressor-like DNA-binding domains"/>
    <property type="match status" value="1"/>
</dbReference>
<dbReference type="STRING" id="37916.MCHLDSM_01766"/>
<dbReference type="InterPro" id="IPR001387">
    <property type="entry name" value="Cro/C1-type_HTH"/>
</dbReference>
<dbReference type="PROSITE" id="PS50943">
    <property type="entry name" value="HTH_CROC1"/>
    <property type="match status" value="1"/>
</dbReference>
<dbReference type="SMR" id="A0A0J6WDQ3"/>
<evidence type="ECO:0000313" key="2">
    <source>
        <dbReference type="EMBL" id="KMO79882.1"/>
    </source>
</evidence>
<dbReference type="InterPro" id="IPR010982">
    <property type="entry name" value="Lambda_DNA-bd_dom_sf"/>
</dbReference>